<feature type="domain" description="NAD-dependent epimerase/dehydratase" evidence="2">
    <location>
        <begin position="4"/>
        <end position="215"/>
    </location>
</feature>
<gene>
    <name evidence="4" type="ORF">C273_04750</name>
</gene>
<feature type="domain" description="DUF1731" evidence="3">
    <location>
        <begin position="250"/>
        <end position="296"/>
    </location>
</feature>
<dbReference type="NCBIfam" id="TIGR01777">
    <property type="entry name" value="yfcH"/>
    <property type="match status" value="1"/>
</dbReference>
<evidence type="ECO:0000259" key="3">
    <source>
        <dbReference type="Pfam" id="PF08338"/>
    </source>
</evidence>
<proteinExistence type="inferred from homology"/>
<evidence type="ECO:0000313" key="4">
    <source>
        <dbReference type="EMBL" id="EKU48491.1"/>
    </source>
</evidence>
<protein>
    <recommendedName>
        <fullName evidence="6">Nucleoside-diphosphate sugar epimerase</fullName>
    </recommendedName>
</protein>
<dbReference type="PATRIC" id="fig|1229783.3.peg.958"/>
<dbReference type="AlphaFoldDB" id="K9AR37"/>
<dbReference type="InterPro" id="IPR013549">
    <property type="entry name" value="DUF1731"/>
</dbReference>
<dbReference type="OrthoDB" id="9801773at2"/>
<dbReference type="eggNOG" id="COG1090">
    <property type="taxonomic scope" value="Bacteria"/>
</dbReference>
<dbReference type="RefSeq" id="WP_009383043.1">
    <property type="nucleotide sequence ID" value="NZ_AMSQ01000006.1"/>
</dbReference>
<dbReference type="Proteomes" id="UP000009885">
    <property type="component" value="Unassembled WGS sequence"/>
</dbReference>
<dbReference type="Pfam" id="PF08338">
    <property type="entry name" value="DUF1731"/>
    <property type="match status" value="1"/>
</dbReference>
<comment type="caution">
    <text evidence="4">The sequence shown here is derived from an EMBL/GenBank/DDBJ whole genome shotgun (WGS) entry which is preliminary data.</text>
</comment>
<dbReference type="SUPFAM" id="SSF51735">
    <property type="entry name" value="NAD(P)-binding Rossmann-fold domains"/>
    <property type="match status" value="1"/>
</dbReference>
<dbReference type="STRING" id="1229783.C273_04750"/>
<keyword evidence="5" id="KW-1185">Reference proteome</keyword>
<comment type="similarity">
    <text evidence="1">Belongs to the NAD(P)-dependent epimerase/dehydratase family. SDR39U1 subfamily.</text>
</comment>
<dbReference type="PANTHER" id="PTHR11092">
    <property type="entry name" value="SUGAR NUCLEOTIDE EPIMERASE RELATED"/>
    <property type="match status" value="1"/>
</dbReference>
<sequence length="300" mass="34407">MKNVLITGGTGLIGKQLVDKLLQQDVHVYILSRKDHQSDHGRKTFINWSKEGFEHEVPDIDIVINLAGASLFQYWTPKARQSIMMSRLKSTQRLYELFKDRNYKPEVLFNASAIGYYPPDAYETYTESFKTLPFDFLSDVVYQWERTAQKFTNLNTRVVMGRFGIVLSQKGGALGLMALPYRLFLGGQLGSGKQWYSWVHIDDLTDAIMHLIFKSNGHGPYNLTAPMPERQDLFCYGIGQTLHRPHYTYVPAPLIRLAIGKLSTIILDTQKVLPNRLSAEGFKFKYPNIKIAFNDLFNKK</sequence>
<dbReference type="InterPro" id="IPR010099">
    <property type="entry name" value="SDR39U1"/>
</dbReference>
<dbReference type="InterPro" id="IPR036291">
    <property type="entry name" value="NAD(P)-bd_dom_sf"/>
</dbReference>
<evidence type="ECO:0000259" key="2">
    <source>
        <dbReference type="Pfam" id="PF01370"/>
    </source>
</evidence>
<dbReference type="InterPro" id="IPR001509">
    <property type="entry name" value="Epimerase_deHydtase"/>
</dbReference>
<evidence type="ECO:0008006" key="6">
    <source>
        <dbReference type="Google" id="ProtNLM"/>
    </source>
</evidence>
<name>K9AR37_9STAP</name>
<dbReference type="PANTHER" id="PTHR11092:SF0">
    <property type="entry name" value="EPIMERASE FAMILY PROTEIN SDR39U1"/>
    <property type="match status" value="1"/>
</dbReference>
<dbReference type="Pfam" id="PF01370">
    <property type="entry name" value="Epimerase"/>
    <property type="match status" value="1"/>
</dbReference>
<dbReference type="Gene3D" id="3.40.50.720">
    <property type="entry name" value="NAD(P)-binding Rossmann-like Domain"/>
    <property type="match status" value="1"/>
</dbReference>
<reference evidence="4 5" key="1">
    <citation type="journal article" date="2013" name="Genome Announc.">
        <title>Genome Sequence of Staphylococcus massiliensis Strain S46, Isolated from the Surface of Healthy Human Skin.</title>
        <authorList>
            <person name="Srivastav R."/>
            <person name="Singh A."/>
            <person name="Jangir P.K."/>
            <person name="Kumari C."/>
            <person name="Muduli S."/>
            <person name="Sharma R."/>
        </authorList>
    </citation>
    <scope>NUCLEOTIDE SEQUENCE [LARGE SCALE GENOMIC DNA]</scope>
    <source>
        <strain evidence="4 5">S46</strain>
    </source>
</reference>
<evidence type="ECO:0000256" key="1">
    <source>
        <dbReference type="ARBA" id="ARBA00009353"/>
    </source>
</evidence>
<accession>K9AR37</accession>
<evidence type="ECO:0000313" key="5">
    <source>
        <dbReference type="Proteomes" id="UP000009885"/>
    </source>
</evidence>
<dbReference type="EMBL" id="AMSQ01000006">
    <property type="protein sequence ID" value="EKU48491.1"/>
    <property type="molecule type" value="Genomic_DNA"/>
</dbReference>
<organism evidence="4 5">
    <name type="scientific">Staphylococcus massiliensis S46</name>
    <dbReference type="NCBI Taxonomy" id="1229783"/>
    <lineage>
        <taxon>Bacteria</taxon>
        <taxon>Bacillati</taxon>
        <taxon>Bacillota</taxon>
        <taxon>Bacilli</taxon>
        <taxon>Bacillales</taxon>
        <taxon>Staphylococcaceae</taxon>
        <taxon>Staphylococcus</taxon>
    </lineage>
</organism>